<evidence type="ECO:0000256" key="1">
    <source>
        <dbReference type="SAM" id="Phobius"/>
    </source>
</evidence>
<keyword evidence="1" id="KW-1133">Transmembrane helix</keyword>
<name>A0A3B1DJ72_9ZZZZ</name>
<feature type="transmembrane region" description="Helical" evidence="1">
    <location>
        <begin position="107"/>
        <end position="128"/>
    </location>
</feature>
<feature type="transmembrane region" description="Helical" evidence="1">
    <location>
        <begin position="52"/>
        <end position="73"/>
    </location>
</feature>
<dbReference type="EMBL" id="UOGL01000034">
    <property type="protein sequence ID" value="VAX36124.1"/>
    <property type="molecule type" value="Genomic_DNA"/>
</dbReference>
<reference evidence="2" key="1">
    <citation type="submission" date="2018-06" db="EMBL/GenBank/DDBJ databases">
        <authorList>
            <person name="Zhirakovskaya E."/>
        </authorList>
    </citation>
    <scope>NUCLEOTIDE SEQUENCE</scope>
</reference>
<accession>A0A3B1DJ72</accession>
<feature type="transmembrane region" description="Helical" evidence="1">
    <location>
        <begin position="15"/>
        <end position="40"/>
    </location>
</feature>
<evidence type="ECO:0000313" key="2">
    <source>
        <dbReference type="EMBL" id="VAX36124.1"/>
    </source>
</evidence>
<protein>
    <recommendedName>
        <fullName evidence="3">Polysaccharide biosynthesis protein C-terminal domain-containing protein</fullName>
    </recommendedName>
</protein>
<dbReference type="AlphaFoldDB" id="A0A3B1DJ72"/>
<keyword evidence="1" id="KW-0812">Transmembrane</keyword>
<gene>
    <name evidence="2" type="ORF">MNBD_PLANCTO02-2923</name>
</gene>
<keyword evidence="1" id="KW-0472">Membrane</keyword>
<evidence type="ECO:0008006" key="3">
    <source>
        <dbReference type="Google" id="ProtNLM"/>
    </source>
</evidence>
<feature type="non-terminal residue" evidence="2">
    <location>
        <position position="1"/>
    </location>
</feature>
<proteinExistence type="predicted"/>
<organism evidence="2">
    <name type="scientific">hydrothermal vent metagenome</name>
    <dbReference type="NCBI Taxonomy" id="652676"/>
    <lineage>
        <taxon>unclassified sequences</taxon>
        <taxon>metagenomes</taxon>
        <taxon>ecological metagenomes</taxon>
    </lineage>
</organism>
<sequence length="155" mass="16969">EAVANLVLSVILIQYYGLLGVALGTLIPIIVIELGMLAPYAIRVLQLRWGKLLYRTVIVNAVPLACLALYSYFVDKHNPWHTGGISYIRIGSWSLLEGMPAEHVRNWFGLLAIALCGGGLMGVVKLATIKFEKWLLLKGLINISIAPAQKNEVSS</sequence>